<feature type="domain" description="HTH tetR-type" evidence="4">
    <location>
        <begin position="13"/>
        <end position="60"/>
    </location>
</feature>
<dbReference type="InterPro" id="IPR036271">
    <property type="entry name" value="Tet_transcr_reg_TetR-rel_C_sf"/>
</dbReference>
<dbReference type="Pfam" id="PF16925">
    <property type="entry name" value="TetR_C_13"/>
    <property type="match status" value="1"/>
</dbReference>
<accession>A0ABV2UGI3</accession>
<dbReference type="PANTHER" id="PTHR47506:SF3">
    <property type="entry name" value="HTH-TYPE TRANSCRIPTIONAL REGULATOR LMRA"/>
    <property type="match status" value="1"/>
</dbReference>
<name>A0ABV2UGI3_9ACTN</name>
<dbReference type="Proteomes" id="UP001550044">
    <property type="component" value="Unassembled WGS sequence"/>
</dbReference>
<dbReference type="InterPro" id="IPR011075">
    <property type="entry name" value="TetR_C"/>
</dbReference>
<dbReference type="PANTHER" id="PTHR47506">
    <property type="entry name" value="TRANSCRIPTIONAL REGULATORY PROTEIN"/>
    <property type="match status" value="1"/>
</dbReference>
<dbReference type="SUPFAM" id="SSF46689">
    <property type="entry name" value="Homeodomain-like"/>
    <property type="match status" value="1"/>
</dbReference>
<dbReference type="EMBL" id="JBEXIP010000031">
    <property type="protein sequence ID" value="MET8436946.1"/>
    <property type="molecule type" value="Genomic_DNA"/>
</dbReference>
<dbReference type="InterPro" id="IPR001647">
    <property type="entry name" value="HTH_TetR"/>
</dbReference>
<feature type="domain" description="Tetracyclin repressor-like C-terminal" evidence="5">
    <location>
        <begin position="97"/>
        <end position="183"/>
    </location>
</feature>
<evidence type="ECO:0000256" key="2">
    <source>
        <dbReference type="ARBA" id="ARBA00023125"/>
    </source>
</evidence>
<keyword evidence="2" id="KW-0238">DNA-binding</keyword>
<evidence type="ECO:0000256" key="1">
    <source>
        <dbReference type="ARBA" id="ARBA00023015"/>
    </source>
</evidence>
<reference evidence="6 7" key="1">
    <citation type="submission" date="2024-06" db="EMBL/GenBank/DDBJ databases">
        <title>The Natural Products Discovery Center: Release of the First 8490 Sequenced Strains for Exploring Actinobacteria Biosynthetic Diversity.</title>
        <authorList>
            <person name="Kalkreuter E."/>
            <person name="Kautsar S.A."/>
            <person name="Yang D."/>
            <person name="Bader C.D."/>
            <person name="Teijaro C.N."/>
            <person name="Fluegel L."/>
            <person name="Davis C.M."/>
            <person name="Simpson J.R."/>
            <person name="Lauterbach L."/>
            <person name="Steele A.D."/>
            <person name="Gui C."/>
            <person name="Meng S."/>
            <person name="Li G."/>
            <person name="Viehrig K."/>
            <person name="Ye F."/>
            <person name="Su P."/>
            <person name="Kiefer A.F."/>
            <person name="Nichols A."/>
            <person name="Cepeda A.J."/>
            <person name="Yan W."/>
            <person name="Fan B."/>
            <person name="Jiang Y."/>
            <person name="Adhikari A."/>
            <person name="Zheng C.-J."/>
            <person name="Schuster L."/>
            <person name="Cowan T.M."/>
            <person name="Smanski M.J."/>
            <person name="Chevrette M.G."/>
            <person name="De Carvalho L.P.S."/>
            <person name="Shen B."/>
        </authorList>
    </citation>
    <scope>NUCLEOTIDE SEQUENCE [LARGE SCALE GENOMIC DNA]</scope>
    <source>
        <strain evidence="6 7">NPDC005137</strain>
    </source>
</reference>
<evidence type="ECO:0000313" key="6">
    <source>
        <dbReference type="EMBL" id="MET8436946.1"/>
    </source>
</evidence>
<keyword evidence="7" id="KW-1185">Reference proteome</keyword>
<dbReference type="RefSeq" id="WP_356499018.1">
    <property type="nucleotide sequence ID" value="NZ_JBEXEF010000026.1"/>
</dbReference>
<dbReference type="Pfam" id="PF00440">
    <property type="entry name" value="TetR_N"/>
    <property type="match status" value="1"/>
</dbReference>
<protein>
    <submittedName>
        <fullName evidence="6">TetR/AcrR family transcriptional regulator</fullName>
    </submittedName>
</protein>
<dbReference type="SUPFAM" id="SSF48498">
    <property type="entry name" value="Tetracyclin repressor-like, C-terminal domain"/>
    <property type="match status" value="1"/>
</dbReference>
<dbReference type="InterPro" id="IPR009057">
    <property type="entry name" value="Homeodomain-like_sf"/>
</dbReference>
<gene>
    <name evidence="6" type="ORF">ABZV61_30035</name>
</gene>
<organism evidence="6 7">
    <name type="scientific">Streptomyces sp. 900116325</name>
    <dbReference type="NCBI Taxonomy" id="3154295"/>
    <lineage>
        <taxon>Bacteria</taxon>
        <taxon>Bacillati</taxon>
        <taxon>Actinomycetota</taxon>
        <taxon>Actinomycetes</taxon>
        <taxon>Kitasatosporales</taxon>
        <taxon>Streptomycetaceae</taxon>
        <taxon>Streptomyces</taxon>
    </lineage>
</organism>
<evidence type="ECO:0000313" key="7">
    <source>
        <dbReference type="Proteomes" id="UP001550044"/>
    </source>
</evidence>
<keyword evidence="1" id="KW-0805">Transcription regulation</keyword>
<evidence type="ECO:0000259" key="4">
    <source>
        <dbReference type="Pfam" id="PF00440"/>
    </source>
</evidence>
<dbReference type="Gene3D" id="1.10.357.10">
    <property type="entry name" value="Tetracycline Repressor, domain 2"/>
    <property type="match status" value="1"/>
</dbReference>
<evidence type="ECO:0000259" key="5">
    <source>
        <dbReference type="Pfam" id="PF16925"/>
    </source>
</evidence>
<comment type="caution">
    <text evidence="6">The sequence shown here is derived from an EMBL/GenBank/DDBJ whole genome shotgun (WGS) entry which is preliminary data.</text>
</comment>
<sequence length="203" mass="21938">MLTTRGAATRQRIITGAAALIRDHGVTGVSLDDIRAATSTSKSQLFHYFPQGKSDLLLAVAEHEAEQVLADQQPMLGDLTSWQKWQDWRERVIEKYDAQRAGCPLSALTAQLDVARPATQGIITRLYDRWHAHLSEGVQALKDSGEAEADLDSDAAATAILTAVTGGATLLQATDSLTYLETSLDQALSALRRDATPVARVRG</sequence>
<evidence type="ECO:0000256" key="3">
    <source>
        <dbReference type="ARBA" id="ARBA00023163"/>
    </source>
</evidence>
<proteinExistence type="predicted"/>
<keyword evidence="3" id="KW-0804">Transcription</keyword>